<reference evidence="2 3" key="1">
    <citation type="submission" date="2024-01" db="EMBL/GenBank/DDBJ databases">
        <title>A telomere-to-telomere, gap-free genome of sweet tea (Lithocarpus litseifolius).</title>
        <authorList>
            <person name="Zhou J."/>
        </authorList>
    </citation>
    <scope>NUCLEOTIDE SEQUENCE [LARGE SCALE GENOMIC DNA]</scope>
    <source>
        <strain evidence="2">Zhou-2022a</strain>
        <tissue evidence="2">Leaf</tissue>
    </source>
</reference>
<accession>A0AAW2E2L2</accession>
<proteinExistence type="predicted"/>
<feature type="compositionally biased region" description="Low complexity" evidence="1">
    <location>
        <begin position="81"/>
        <end position="92"/>
    </location>
</feature>
<evidence type="ECO:0000256" key="1">
    <source>
        <dbReference type="SAM" id="MobiDB-lite"/>
    </source>
</evidence>
<evidence type="ECO:0000313" key="2">
    <source>
        <dbReference type="EMBL" id="KAL0015276.1"/>
    </source>
</evidence>
<dbReference type="EMBL" id="JAZDWU010000001">
    <property type="protein sequence ID" value="KAL0015276.1"/>
    <property type="molecule type" value="Genomic_DNA"/>
</dbReference>
<protein>
    <submittedName>
        <fullName evidence="2">Uncharacterized protein</fullName>
    </submittedName>
</protein>
<evidence type="ECO:0000313" key="3">
    <source>
        <dbReference type="Proteomes" id="UP001459277"/>
    </source>
</evidence>
<keyword evidence="3" id="KW-1185">Reference proteome</keyword>
<name>A0AAW2E2L2_9ROSI</name>
<feature type="region of interest" description="Disordered" evidence="1">
    <location>
        <begin position="75"/>
        <end position="125"/>
    </location>
</feature>
<sequence length="125" mass="14231">MEQPKFPTLFCDLCVEEIEAENGKKGASFSSGWNNLVSKFYDMTGYTNMDDYNSNHDNSFIELLMGGDYRRHCNDGDELNDGNYNDGNCNDGDNNDDGNDSDNDDDSDSDYDDNDRNNDFGEEFY</sequence>
<gene>
    <name evidence="2" type="ORF">SO802_002345</name>
</gene>
<feature type="compositionally biased region" description="Acidic residues" evidence="1">
    <location>
        <begin position="93"/>
        <end position="113"/>
    </location>
</feature>
<dbReference type="AlphaFoldDB" id="A0AAW2E2L2"/>
<comment type="caution">
    <text evidence="2">The sequence shown here is derived from an EMBL/GenBank/DDBJ whole genome shotgun (WGS) entry which is preliminary data.</text>
</comment>
<dbReference type="Proteomes" id="UP001459277">
    <property type="component" value="Unassembled WGS sequence"/>
</dbReference>
<organism evidence="2 3">
    <name type="scientific">Lithocarpus litseifolius</name>
    <dbReference type="NCBI Taxonomy" id="425828"/>
    <lineage>
        <taxon>Eukaryota</taxon>
        <taxon>Viridiplantae</taxon>
        <taxon>Streptophyta</taxon>
        <taxon>Embryophyta</taxon>
        <taxon>Tracheophyta</taxon>
        <taxon>Spermatophyta</taxon>
        <taxon>Magnoliopsida</taxon>
        <taxon>eudicotyledons</taxon>
        <taxon>Gunneridae</taxon>
        <taxon>Pentapetalae</taxon>
        <taxon>rosids</taxon>
        <taxon>fabids</taxon>
        <taxon>Fagales</taxon>
        <taxon>Fagaceae</taxon>
        <taxon>Lithocarpus</taxon>
    </lineage>
</organism>